<dbReference type="PANTHER" id="PTHR30580:SF0">
    <property type="entry name" value="PRIMOSOMAL PROTEIN N"/>
    <property type="match status" value="1"/>
</dbReference>
<evidence type="ECO:0000313" key="16">
    <source>
        <dbReference type="Proteomes" id="UP000049979"/>
    </source>
</evidence>
<dbReference type="InterPro" id="IPR001650">
    <property type="entry name" value="Helicase_C-like"/>
</dbReference>
<proteinExistence type="inferred from homology"/>
<dbReference type="RefSeq" id="WP_055068646.1">
    <property type="nucleotide sequence ID" value="NZ_CP173697.1"/>
</dbReference>
<feature type="domain" description="Helicase ATP-binding" evidence="13">
    <location>
        <begin position="218"/>
        <end position="384"/>
    </location>
</feature>
<dbReference type="OrthoDB" id="9759544at2"/>
<dbReference type="HAMAP" id="MF_00983">
    <property type="entry name" value="PriA"/>
    <property type="match status" value="1"/>
</dbReference>
<keyword evidence="7 12" id="KW-0862">Zinc</keyword>
<dbReference type="EMBL" id="CVRR01000060">
    <property type="protein sequence ID" value="CRL42218.1"/>
    <property type="molecule type" value="Genomic_DNA"/>
</dbReference>
<comment type="similarity">
    <text evidence="12">Belongs to the helicase family. PriA subfamily.</text>
</comment>
<gene>
    <name evidence="12" type="primary">priA</name>
    <name evidence="15" type="ORF">M72_14881</name>
</gene>
<evidence type="ECO:0000256" key="1">
    <source>
        <dbReference type="ARBA" id="ARBA00022515"/>
    </source>
</evidence>
<dbReference type="InterPro" id="IPR042115">
    <property type="entry name" value="PriA_3primeBD_sf"/>
</dbReference>
<evidence type="ECO:0000256" key="11">
    <source>
        <dbReference type="ARBA" id="ARBA00048988"/>
    </source>
</evidence>
<dbReference type="PROSITE" id="PS51194">
    <property type="entry name" value="HELICASE_CTER"/>
    <property type="match status" value="1"/>
</dbReference>
<keyword evidence="4 12" id="KW-0547">Nucleotide-binding</keyword>
<dbReference type="InterPro" id="IPR040498">
    <property type="entry name" value="PriA_CRR"/>
</dbReference>
<feature type="binding site" evidence="12">
    <location>
        <position position="446"/>
    </location>
    <ligand>
        <name>Zn(2+)</name>
        <dbReference type="ChEBI" id="CHEBI:29105"/>
        <label>1</label>
    </ligand>
</feature>
<dbReference type="InterPro" id="IPR027417">
    <property type="entry name" value="P-loop_NTPase"/>
</dbReference>
<organism evidence="15 16">
    <name type="scientific">Roseburia faecis</name>
    <dbReference type="NCBI Taxonomy" id="301302"/>
    <lineage>
        <taxon>Bacteria</taxon>
        <taxon>Bacillati</taxon>
        <taxon>Bacillota</taxon>
        <taxon>Clostridia</taxon>
        <taxon>Lachnospirales</taxon>
        <taxon>Lachnospiraceae</taxon>
        <taxon>Roseburia</taxon>
    </lineage>
</organism>
<keyword evidence="10 12" id="KW-0413">Isomerase</keyword>
<keyword evidence="8 12" id="KW-0067">ATP-binding</keyword>
<dbReference type="GO" id="GO:0006270">
    <property type="term" value="P:DNA replication initiation"/>
    <property type="evidence" value="ECO:0007669"/>
    <property type="project" value="TreeGrafter"/>
</dbReference>
<dbReference type="CDD" id="cd18804">
    <property type="entry name" value="SF2_C_priA"/>
    <property type="match status" value="1"/>
</dbReference>
<comment type="catalytic activity">
    <reaction evidence="12">
        <text>Couples ATP hydrolysis with the unwinding of duplex DNA by translocating in the 3'-5' direction.</text>
        <dbReference type="EC" id="5.6.2.4"/>
    </reaction>
</comment>
<feature type="binding site" evidence="12">
    <location>
        <position position="458"/>
    </location>
    <ligand>
        <name>Zn(2+)</name>
        <dbReference type="ChEBI" id="CHEBI:29105"/>
        <label>2</label>
    </ligand>
</feature>
<evidence type="ECO:0000313" key="15">
    <source>
        <dbReference type="EMBL" id="CRL42218.1"/>
    </source>
</evidence>
<evidence type="ECO:0000256" key="8">
    <source>
        <dbReference type="ARBA" id="ARBA00022840"/>
    </source>
</evidence>
<feature type="binding site" evidence="12">
    <location>
        <position position="455"/>
    </location>
    <ligand>
        <name>Zn(2+)</name>
        <dbReference type="ChEBI" id="CHEBI:29105"/>
        <label>2</label>
    </ligand>
</feature>
<evidence type="ECO:0000256" key="4">
    <source>
        <dbReference type="ARBA" id="ARBA00022741"/>
    </source>
</evidence>
<name>A0A0M6WXP0_9FIRM</name>
<dbReference type="Gene3D" id="3.40.1440.60">
    <property type="entry name" value="PriA, 3(prime) DNA-binding domain"/>
    <property type="match status" value="1"/>
</dbReference>
<dbReference type="GO" id="GO:0016887">
    <property type="term" value="F:ATP hydrolysis activity"/>
    <property type="evidence" value="ECO:0007669"/>
    <property type="project" value="RHEA"/>
</dbReference>
<evidence type="ECO:0000259" key="13">
    <source>
        <dbReference type="PROSITE" id="PS51192"/>
    </source>
</evidence>
<keyword evidence="16" id="KW-1185">Reference proteome</keyword>
<dbReference type="Proteomes" id="UP000049979">
    <property type="component" value="Unassembled WGS sequence"/>
</dbReference>
<dbReference type="Pfam" id="PF18319">
    <property type="entry name" value="Zn_ribbon_PriA"/>
    <property type="match status" value="1"/>
</dbReference>
<dbReference type="GO" id="GO:0008270">
    <property type="term" value="F:zinc ion binding"/>
    <property type="evidence" value="ECO:0007669"/>
    <property type="project" value="UniProtKB-UniRule"/>
</dbReference>
<accession>A0A0M6WXP0</accession>
<dbReference type="GO" id="GO:0006310">
    <property type="term" value="P:DNA recombination"/>
    <property type="evidence" value="ECO:0007669"/>
    <property type="project" value="InterPro"/>
</dbReference>
<dbReference type="GO" id="GO:0006302">
    <property type="term" value="P:double-strand break repair"/>
    <property type="evidence" value="ECO:0007669"/>
    <property type="project" value="InterPro"/>
</dbReference>
<dbReference type="Gene3D" id="3.40.50.300">
    <property type="entry name" value="P-loop containing nucleotide triphosphate hydrolases"/>
    <property type="match status" value="2"/>
</dbReference>
<dbReference type="InterPro" id="IPR005259">
    <property type="entry name" value="PriA"/>
</dbReference>
<feature type="domain" description="Helicase C-terminal" evidence="14">
    <location>
        <begin position="480"/>
        <end position="648"/>
    </location>
</feature>
<dbReference type="InterPro" id="IPR011545">
    <property type="entry name" value="DEAD/DEAH_box_helicase_dom"/>
</dbReference>
<dbReference type="SMART" id="SM00490">
    <property type="entry name" value="HELICc"/>
    <property type="match status" value="1"/>
</dbReference>
<keyword evidence="2 12" id="KW-0235">DNA replication</keyword>
<reference evidence="16" key="1">
    <citation type="submission" date="2015-05" db="EMBL/GenBank/DDBJ databases">
        <authorList>
            <consortium name="Pathogen Informatics"/>
        </authorList>
    </citation>
    <scope>NUCLEOTIDE SEQUENCE [LARGE SCALE GENOMIC DNA]</scope>
    <source>
        <strain evidence="16">M72</strain>
    </source>
</reference>
<keyword evidence="6 12" id="KW-0347">Helicase</keyword>
<dbReference type="GO" id="GO:0005524">
    <property type="term" value="F:ATP binding"/>
    <property type="evidence" value="ECO:0007669"/>
    <property type="project" value="UniProtKB-UniRule"/>
</dbReference>
<dbReference type="NCBIfam" id="TIGR00595">
    <property type="entry name" value="priA"/>
    <property type="match status" value="1"/>
</dbReference>
<dbReference type="InterPro" id="IPR014001">
    <property type="entry name" value="Helicase_ATP-bd"/>
</dbReference>
<dbReference type="STRING" id="301302.ERS852420_02751"/>
<keyword evidence="5 12" id="KW-0378">Hydrolase</keyword>
<protein>
    <recommendedName>
        <fullName evidence="12">Replication restart protein PriA</fullName>
    </recommendedName>
    <alternativeName>
        <fullName evidence="12">ATP-dependent DNA helicase PriA</fullName>
        <ecNumber evidence="12">5.6.2.4</ecNumber>
    </alternativeName>
    <alternativeName>
        <fullName evidence="12">DNA 3'-5' helicase PriA</fullName>
    </alternativeName>
</protein>
<keyword evidence="9 12" id="KW-0238">DNA-binding</keyword>
<evidence type="ECO:0000256" key="7">
    <source>
        <dbReference type="ARBA" id="ARBA00022833"/>
    </source>
</evidence>
<feature type="binding site" evidence="12">
    <location>
        <position position="485"/>
    </location>
    <ligand>
        <name>Zn(2+)</name>
        <dbReference type="ChEBI" id="CHEBI:29105"/>
        <label>1</label>
    </ligand>
</feature>
<dbReference type="PROSITE" id="PS51192">
    <property type="entry name" value="HELICASE_ATP_BIND_1"/>
    <property type="match status" value="1"/>
</dbReference>
<evidence type="ECO:0000256" key="10">
    <source>
        <dbReference type="ARBA" id="ARBA00023235"/>
    </source>
</evidence>
<keyword evidence="3 12" id="KW-0479">Metal-binding</keyword>
<feature type="binding site" evidence="12">
    <location>
        <position position="472"/>
    </location>
    <ligand>
        <name>Zn(2+)</name>
        <dbReference type="ChEBI" id="CHEBI:29105"/>
        <label>2</label>
    </ligand>
</feature>
<sequence length="743" mass="84169">MKYANIIVDISVEKLDKTFQYSIPENLQEEIQVGVQVDIPFGNRKLTGYVIELTEDAEFDPRRIRPIISVHEGSVAMESQLIALAGWMRKNYGSTMNQALKTVLPIRRQTKEVQKREIVLLIPKTEAQQKLALFEQKHYTAKARLLRELIQESVLDYSLVTGKLNISAAVIRGMAQQQILKVESSRQFRNPVSHLDQKGYHLTLNENQQRVVDTVCSDLDAGIHKTYLLRGVTGSGKTEVYMELIAHTVAQGRQAIVLIPEIALTYQTVMRFYNRFGDRVSIMNSKLSQGERFDQFERAKAGDIDIMIGPRSALFTPFPHLGLIIIDEEHETSYKSETAPRYHARDVAIERARMNDASVLLGSATPSVDSYYQAMQGKYQLLTLSERVEKKPLPDCEVVDLRRELRAGNRSIFSERLQELMEDRLKKRQQIMLFLNRRGISGFISCRACGYVIQCPHCDVSLSQHAGGRMVCHYCGYEQPLPKICPSCGSKYLGGFKAGTQKIEMLVQQRFPQARVMRMDFDTTRTKDAYEKILHAFANQEADILIGTQMIVKGHDFPNVTLVGVLAADMSLHVPDFHASERTFQLLTQAVGRAGRGKEPGQAVIQTYDPDHFAIQTAKEQDYDAFYKQEIAYRRMLAYPPVWQLFLIHCTGTDPQVTTAAARDLAEFLHRVISQKGKNIMLVGPADASIAKISDVYRKVIYMKAPEYATLVACKDLVERKIKNNSTFSNVSVQFDFNPTSGF</sequence>
<dbReference type="GO" id="GO:1990077">
    <property type="term" value="C:primosome complex"/>
    <property type="evidence" value="ECO:0007669"/>
    <property type="project" value="UniProtKB-UniRule"/>
</dbReference>
<comment type="function">
    <text evidence="12">Initiates the restart of stalled replication forks, which reloads the replicative helicase on sites other than the origin of replication. Recognizes and binds to abandoned replication forks and remodels them to uncover a helicase loading site. Promotes assembly of the primosome at these replication forks.</text>
</comment>
<dbReference type="GO" id="GO:0043138">
    <property type="term" value="F:3'-5' DNA helicase activity"/>
    <property type="evidence" value="ECO:0007669"/>
    <property type="project" value="UniProtKB-EC"/>
</dbReference>
<dbReference type="Pfam" id="PF17764">
    <property type="entry name" value="PriA_3primeBD"/>
    <property type="match status" value="1"/>
</dbReference>
<evidence type="ECO:0000256" key="9">
    <source>
        <dbReference type="ARBA" id="ARBA00023125"/>
    </source>
</evidence>
<dbReference type="EC" id="5.6.2.4" evidence="12"/>
<dbReference type="FunFam" id="3.40.50.300:FF:000489">
    <property type="entry name" value="Primosome assembly protein PriA"/>
    <property type="match status" value="1"/>
</dbReference>
<dbReference type="GO" id="GO:0003677">
    <property type="term" value="F:DNA binding"/>
    <property type="evidence" value="ECO:0007669"/>
    <property type="project" value="UniProtKB-UniRule"/>
</dbReference>
<dbReference type="Pfam" id="PF00271">
    <property type="entry name" value="Helicase_C"/>
    <property type="match status" value="1"/>
</dbReference>
<comment type="subunit">
    <text evidence="12">Component of the replication restart primosome.</text>
</comment>
<feature type="binding site" evidence="12">
    <location>
        <position position="449"/>
    </location>
    <ligand>
        <name>Zn(2+)</name>
        <dbReference type="ChEBI" id="CHEBI:29105"/>
        <label>1</label>
    </ligand>
</feature>
<dbReference type="SMART" id="SM00487">
    <property type="entry name" value="DEXDc"/>
    <property type="match status" value="1"/>
</dbReference>
<evidence type="ECO:0000256" key="5">
    <source>
        <dbReference type="ARBA" id="ARBA00022801"/>
    </source>
</evidence>
<evidence type="ECO:0000256" key="12">
    <source>
        <dbReference type="HAMAP-Rule" id="MF_00983"/>
    </source>
</evidence>
<evidence type="ECO:0000259" key="14">
    <source>
        <dbReference type="PROSITE" id="PS51194"/>
    </source>
</evidence>
<dbReference type="AlphaFoldDB" id="A0A0M6WXP0"/>
<dbReference type="PANTHER" id="PTHR30580">
    <property type="entry name" value="PRIMOSOMAL PROTEIN N"/>
    <property type="match status" value="1"/>
</dbReference>
<keyword evidence="1 12" id="KW-0639">Primosome</keyword>
<dbReference type="InterPro" id="IPR041236">
    <property type="entry name" value="PriA_C"/>
</dbReference>
<feature type="binding site" evidence="12">
    <location>
        <position position="475"/>
    </location>
    <ligand>
        <name>Zn(2+)</name>
        <dbReference type="ChEBI" id="CHEBI:29105"/>
        <label>2</label>
    </ligand>
</feature>
<dbReference type="Pfam" id="PF00270">
    <property type="entry name" value="DEAD"/>
    <property type="match status" value="1"/>
</dbReference>
<evidence type="ECO:0000256" key="2">
    <source>
        <dbReference type="ARBA" id="ARBA00022705"/>
    </source>
</evidence>
<evidence type="ECO:0000256" key="6">
    <source>
        <dbReference type="ARBA" id="ARBA00022806"/>
    </source>
</evidence>
<dbReference type="InterPro" id="IPR041222">
    <property type="entry name" value="PriA_3primeBD"/>
</dbReference>
<dbReference type="CDD" id="cd17929">
    <property type="entry name" value="DEXHc_priA"/>
    <property type="match status" value="1"/>
</dbReference>
<comment type="cofactor">
    <cofactor evidence="12">
        <name>Zn(2+)</name>
        <dbReference type="ChEBI" id="CHEBI:29105"/>
    </cofactor>
    <text evidence="12">Binds 2 zinc ions per subunit.</text>
</comment>
<feature type="binding site" evidence="12">
    <location>
        <position position="488"/>
    </location>
    <ligand>
        <name>Zn(2+)</name>
        <dbReference type="ChEBI" id="CHEBI:29105"/>
        <label>1</label>
    </ligand>
</feature>
<dbReference type="SUPFAM" id="SSF52540">
    <property type="entry name" value="P-loop containing nucleoside triphosphate hydrolases"/>
    <property type="match status" value="2"/>
</dbReference>
<dbReference type="GO" id="GO:0006269">
    <property type="term" value="P:DNA replication, synthesis of primer"/>
    <property type="evidence" value="ECO:0007669"/>
    <property type="project" value="UniProtKB-KW"/>
</dbReference>
<comment type="catalytic activity">
    <reaction evidence="11 12">
        <text>ATP + H2O = ADP + phosphate + H(+)</text>
        <dbReference type="Rhea" id="RHEA:13065"/>
        <dbReference type="ChEBI" id="CHEBI:15377"/>
        <dbReference type="ChEBI" id="CHEBI:15378"/>
        <dbReference type="ChEBI" id="CHEBI:30616"/>
        <dbReference type="ChEBI" id="CHEBI:43474"/>
        <dbReference type="ChEBI" id="CHEBI:456216"/>
        <dbReference type="EC" id="5.6.2.4"/>
    </reaction>
</comment>
<evidence type="ECO:0000256" key="3">
    <source>
        <dbReference type="ARBA" id="ARBA00022723"/>
    </source>
</evidence>
<dbReference type="Pfam" id="PF18074">
    <property type="entry name" value="PriA_C"/>
    <property type="match status" value="1"/>
</dbReference>